<evidence type="ECO:0007829" key="8">
    <source>
        <dbReference type="ProteomicsDB" id="A0A1P8BDW4"/>
    </source>
</evidence>
<evidence type="ECO:0000256" key="2">
    <source>
        <dbReference type="SAM" id="SignalP"/>
    </source>
</evidence>
<reference evidence="5 6" key="1">
    <citation type="journal article" date="2000" name="Nature">
        <title>Sequence and analysis of chromosome 5 of the plant Arabidopsis thaliana.</title>
        <authorList>
            <consortium name="Kazusa DNA Research Institute"/>
            <consortium name="Cold Spring Harbor and Washington University in St Louis Sequencing Consortium"/>
            <consortium name="European Union Arabidopsis Genome Sequencing Consortium"/>
            <person name="Tabata S."/>
            <person name="Kaneko T."/>
            <person name="Nakamura Y."/>
            <person name="Kotani H."/>
            <person name="Kato T."/>
            <person name="Asamizu E."/>
            <person name="Miyajima N."/>
            <person name="Sasamoto S."/>
            <person name="Kimura T."/>
            <person name="Hosouchi T."/>
            <person name="Kawashima K."/>
            <person name="Kohara M."/>
            <person name="Matsumoto M."/>
            <person name="Matsuno A."/>
            <person name="Muraki A."/>
            <person name="Nakayama S."/>
            <person name="Nakazaki N."/>
            <person name="Naruo K."/>
            <person name="Okumura S."/>
            <person name="Shinpo S."/>
            <person name="Takeuchi C."/>
            <person name="Wada T."/>
            <person name="Watanabe A."/>
            <person name="Yamada M."/>
            <person name="Yasuda M."/>
            <person name="Sato S."/>
            <person name="de la Bastide M."/>
            <person name="Huang E."/>
            <person name="Spiegel L."/>
            <person name="Gnoj L."/>
            <person name="O'Shaughnessy A."/>
            <person name="Preston R."/>
            <person name="Habermann K."/>
            <person name="Murray J."/>
            <person name="Johnson D."/>
            <person name="Rohlfing T."/>
            <person name="Nelson J."/>
            <person name="Stoneking T."/>
            <person name="Pepin K."/>
            <person name="Spieth J."/>
            <person name="Sekhon M."/>
            <person name="Armstrong J."/>
            <person name="Becker M."/>
            <person name="Belter E."/>
            <person name="Cordum H."/>
            <person name="Cordes M."/>
            <person name="Courtney L."/>
            <person name="Courtney W."/>
            <person name="Dante M."/>
            <person name="Du H."/>
            <person name="Edwards J."/>
            <person name="Fryman J."/>
            <person name="Haakensen B."/>
            <person name="Lamar E."/>
            <person name="Latreille P."/>
            <person name="Leonard S."/>
            <person name="Meyer R."/>
            <person name="Mulvaney E."/>
            <person name="Ozersky P."/>
            <person name="Riley A."/>
            <person name="Strowmatt C."/>
            <person name="Wagner-McPherson C."/>
            <person name="Wollam A."/>
            <person name="Yoakum M."/>
            <person name="Bell M."/>
            <person name="Dedhia N."/>
            <person name="Parnell L."/>
            <person name="Shah R."/>
            <person name="Rodriguez M."/>
            <person name="See L.H."/>
            <person name="Vil D."/>
            <person name="Baker J."/>
            <person name="Kirchoff K."/>
            <person name="Toth K."/>
            <person name="King L."/>
            <person name="Bahret A."/>
            <person name="Miller B."/>
            <person name="Marra M."/>
            <person name="Martienssen R."/>
            <person name="McCombie W.R."/>
            <person name="Wilson R.K."/>
            <person name="Murphy G."/>
            <person name="Bancroft I."/>
            <person name="Volckaert G."/>
            <person name="Wambutt R."/>
            <person name="Dusterhoft A."/>
            <person name="Stiekema W."/>
            <person name="Pohl T."/>
            <person name="Entian K.D."/>
            <person name="Terryn N."/>
            <person name="Hartley N."/>
            <person name="Bent E."/>
            <person name="Johnson S."/>
            <person name="Langham S.A."/>
            <person name="McCullagh B."/>
            <person name="Robben J."/>
            <person name="Grymonprez B."/>
            <person name="Zimmermann W."/>
            <person name="Ramsperger U."/>
            <person name="Wedler H."/>
            <person name="Balke K."/>
            <person name="Wedler E."/>
            <person name="Peters S."/>
            <person name="van Staveren M."/>
            <person name="Dirkse W."/>
            <person name="Mooijman P."/>
            <person name="Lankhorst R.K."/>
            <person name="Weitzenegger T."/>
            <person name="Bothe G."/>
            <person name="Rose M."/>
            <person name="Hauf J."/>
            <person name="Berneiser S."/>
            <person name="Hempel S."/>
            <person name="Feldpausch M."/>
            <person name="Lamberth S."/>
            <person name="Villarroel R."/>
            <person name="Gielen J."/>
            <person name="Ardiles W."/>
            <person name="Bents O."/>
            <person name="Lemcke K."/>
            <person name="Kolesov G."/>
            <person name="Mayer K."/>
            <person name="Rudd S."/>
            <person name="Schoof H."/>
            <person name="Schueller C."/>
            <person name="Zaccaria P."/>
            <person name="Mewes H.W."/>
            <person name="Bevan M."/>
            <person name="Fransz P."/>
        </authorList>
    </citation>
    <scope>NUCLEOTIDE SEQUENCE [LARGE SCALE GENOMIC DNA]</scope>
    <source>
        <strain evidence="6">cv. Columbia</strain>
    </source>
</reference>
<dbReference type="OMA" id="HESHMKA"/>
<feature type="region of interest" description="Disordered" evidence="1">
    <location>
        <begin position="197"/>
        <end position="294"/>
    </location>
</feature>
<accession>A0A1P8BDW4</accession>
<dbReference type="FunCoup" id="A0A1P8BDW4">
    <property type="interactions" value="18"/>
</dbReference>
<feature type="signal peptide" evidence="2">
    <location>
        <begin position="1"/>
        <end position="25"/>
    </location>
</feature>
<evidence type="ECO:0000259" key="3">
    <source>
        <dbReference type="Pfam" id="PF06746"/>
    </source>
</evidence>
<dbReference type="InParanoid" id="A0A1P8BDW4"/>
<gene>
    <name evidence="5" type="primary">MYH19.6</name>
    <name evidence="5" type="synonym">MYH19_6</name>
    <name evidence="4 5" type="ordered locus">At5g39870</name>
</gene>
<organism evidence="5 6">
    <name type="scientific">Arabidopsis thaliana</name>
    <name type="common">Mouse-ear cress</name>
    <dbReference type="NCBI Taxonomy" id="3702"/>
    <lineage>
        <taxon>Eukaryota</taxon>
        <taxon>Viridiplantae</taxon>
        <taxon>Streptophyta</taxon>
        <taxon>Embryophyta</taxon>
        <taxon>Tracheophyta</taxon>
        <taxon>Spermatophyta</taxon>
        <taxon>Magnoliopsida</taxon>
        <taxon>eudicotyledons</taxon>
        <taxon>Gunneridae</taxon>
        <taxon>Pentapetalae</taxon>
        <taxon>rosids</taxon>
        <taxon>malvids</taxon>
        <taxon>Brassicales</taxon>
        <taxon>Brassicaceae</taxon>
        <taxon>Camelineae</taxon>
        <taxon>Arabidopsis</taxon>
    </lineage>
</organism>
<evidence type="ECO:0000256" key="1">
    <source>
        <dbReference type="SAM" id="MobiDB-lite"/>
    </source>
</evidence>
<keyword evidence="6" id="KW-1185">Reference proteome</keyword>
<evidence type="ECO:0000313" key="4">
    <source>
        <dbReference type="Araport" id="AT5G39870"/>
    </source>
</evidence>
<sequence>MPRFQHFLCFTILVATITFFKVASAHVKIKPALPQIEDPLTVKDVESYTIKVVTTFLVELEKECPKTEKFKVFFEKLKAYSKYLCPVSKAKGYKSDMKAKAGSLFEAMSALISVKHRSKEGSVNKSLQREKMEAMNTINLLQSVGEKIAGGRSNKTETNGVAKLTVEQQKEMKDGILKWLQVITRIVKTNVEINLKSSSKSQTTQESKEEKSSTQTQIKRRSEREYAQITALPRGSRVTNKGNINGILKSARNSPKEIDDHGNKRRKPKKQYKFKEGGKKVTSRRSKIESSKNA</sequence>
<dbReference type="iPTMnet" id="A0A1P8BDW4"/>
<feature type="domain" description="DUF1216" evidence="3">
    <location>
        <begin position="73"/>
        <end position="208"/>
    </location>
</feature>
<dbReference type="RefSeq" id="NP_001331407.1">
    <property type="nucleotide sequence ID" value="NM_001344308.1"/>
</dbReference>
<keyword evidence="2" id="KW-0732">Signal</keyword>
<dbReference type="ProteomicsDB" id="195698"/>
<dbReference type="PANTHER" id="PTHR31607">
    <property type="entry name" value="DUF1216 DOMAIN-CONTAINING PROTEIN-RELATED"/>
    <property type="match status" value="1"/>
</dbReference>
<evidence type="ECO:0007829" key="7">
    <source>
        <dbReference type="PeptideAtlas" id="A0A1P8BDW4"/>
    </source>
</evidence>
<reference evidence="6" key="2">
    <citation type="journal article" date="2017" name="Plant J.">
        <title>Araport11: a complete reannotation of the Arabidopsis thaliana reference genome.</title>
        <authorList>
            <person name="Cheng C.Y."/>
            <person name="Krishnakumar V."/>
            <person name="Chan A.P."/>
            <person name="Thibaud-Nissen F."/>
            <person name="Schobel S."/>
            <person name="Town C.D."/>
        </authorList>
    </citation>
    <scope>GENOME REANNOTATION</scope>
    <source>
        <strain evidence="6">cv. Columbia</strain>
    </source>
</reference>
<dbReference type="TAIR" id="AT5G39870"/>
<feature type="chain" id="PRO_5010371551" description="DUF1216 domain-containing protein" evidence="2">
    <location>
        <begin position="26"/>
        <end position="294"/>
    </location>
</feature>
<dbReference type="PANTHER" id="PTHR31607:SF36">
    <property type="entry name" value="DUF1216 DOMAIN-CONTAINING PROTEIN"/>
    <property type="match status" value="1"/>
</dbReference>
<dbReference type="EMBL" id="CP002688">
    <property type="protein sequence ID" value="ANM69751.1"/>
    <property type="molecule type" value="Genomic_DNA"/>
</dbReference>
<dbReference type="KEGG" id="ath:AT5G39870"/>
<dbReference type="ExpressionAtlas" id="A0A1P8BDW4">
    <property type="expression patterns" value="baseline and differential"/>
</dbReference>
<dbReference type="SMR" id="A0A1P8BDW4"/>
<dbReference type="GeneID" id="833984"/>
<dbReference type="InterPro" id="IPR009605">
    <property type="entry name" value="DUF1216"/>
</dbReference>
<proteinExistence type="evidence at protein level"/>
<name>A0A1P8BDW4_ARATH</name>
<evidence type="ECO:0000313" key="5">
    <source>
        <dbReference type="EMBL" id="ANM69751.1"/>
    </source>
</evidence>
<dbReference type="Pfam" id="PF06746">
    <property type="entry name" value="DUF1216"/>
    <property type="match status" value="1"/>
</dbReference>
<feature type="compositionally biased region" description="Basic residues" evidence="1">
    <location>
        <begin position="263"/>
        <end position="272"/>
    </location>
</feature>
<keyword evidence="7 8" id="KW-1267">Proteomics identification</keyword>
<dbReference type="AlphaFoldDB" id="A0A1P8BDW4"/>
<dbReference type="Proteomes" id="UP000006548">
    <property type="component" value="Chromosome 5"/>
</dbReference>
<evidence type="ECO:0000313" key="6">
    <source>
        <dbReference type="Proteomes" id="UP000006548"/>
    </source>
</evidence>
<dbReference type="Araport" id="AT5G39870"/>
<protein>
    <recommendedName>
        <fullName evidence="3">DUF1216 domain-containing protein</fullName>
    </recommendedName>
</protein>